<proteinExistence type="predicted"/>
<accession>A0ACC6V131</accession>
<dbReference type="Proteomes" id="UP000033636">
    <property type="component" value="Unassembled WGS sequence"/>
</dbReference>
<organism evidence="1 2">
    <name type="scientific">Thermoproteus sp. AZ2</name>
    <dbReference type="NCBI Taxonomy" id="1609232"/>
    <lineage>
        <taxon>Archaea</taxon>
        <taxon>Thermoproteota</taxon>
        <taxon>Thermoprotei</taxon>
        <taxon>Thermoproteales</taxon>
        <taxon>Thermoproteaceae</taxon>
        <taxon>Thermoproteus</taxon>
    </lineage>
</organism>
<protein>
    <submittedName>
        <fullName evidence="1">Uncharacterized protein</fullName>
    </submittedName>
</protein>
<gene>
    <name evidence="1" type="ORF">TU35_005900</name>
</gene>
<comment type="caution">
    <text evidence="1">The sequence shown here is derived from an EMBL/GenBank/DDBJ whole genome shotgun (WGS) entry which is preliminary data.</text>
</comment>
<reference evidence="1" key="1">
    <citation type="submission" date="2024-07" db="EMBL/GenBank/DDBJ databases">
        <title>Metagenome and Metagenome-Assembled Genomes of Archaea from a hot spring from the geothermal field of Los Azufres, Mexico.</title>
        <authorList>
            <person name="Marin-Paredes R."/>
            <person name="Martinez-Romero E."/>
            <person name="Servin-Garciduenas L.E."/>
        </authorList>
    </citation>
    <scope>NUCLEOTIDE SEQUENCE</scope>
</reference>
<evidence type="ECO:0000313" key="1">
    <source>
        <dbReference type="EMBL" id="MFB6490763.1"/>
    </source>
</evidence>
<name>A0ACC6V131_9CREN</name>
<sequence>MSRRIKVLFDKGDYEGDVVIDARPPYEFYDVIKLGDRELKSLIAVGEAKGGAAVGWGKYTKRPVAALINGVLVFRAIPLTLYQELGLLEKEIGEPQRGDVVKELVEKLKRIVLEERKRYKKAASLSALQRYLEGSGELPSYLADALGVTDKHLLSKALEMLYNEIY</sequence>
<evidence type="ECO:0000313" key="2">
    <source>
        <dbReference type="Proteomes" id="UP000033636"/>
    </source>
</evidence>
<dbReference type="EMBL" id="JZWT02000013">
    <property type="protein sequence ID" value="MFB6490763.1"/>
    <property type="molecule type" value="Genomic_DNA"/>
</dbReference>